<dbReference type="GO" id="GO:0004803">
    <property type="term" value="F:transposase activity"/>
    <property type="evidence" value="ECO:0007669"/>
    <property type="project" value="InterPro"/>
</dbReference>
<evidence type="ECO:0000313" key="2">
    <source>
        <dbReference type="EMBL" id="MCW6511075.1"/>
    </source>
</evidence>
<dbReference type="RefSeq" id="WP_282587448.1">
    <property type="nucleotide sequence ID" value="NZ_JAMOIM010000020.1"/>
</dbReference>
<feature type="non-terminal residue" evidence="2">
    <location>
        <position position="149"/>
    </location>
</feature>
<dbReference type="InterPro" id="IPR010921">
    <property type="entry name" value="Trp_repressor/repl_initiator"/>
</dbReference>
<keyword evidence="3" id="KW-1185">Reference proteome</keyword>
<accession>A0AA42CQ42</accession>
<dbReference type="PANTHER" id="PTHR37936:SF3">
    <property type="entry name" value="TRANSPOSASE INSC FOR INSERTION ELEMENT IS2A-RELATED"/>
    <property type="match status" value="1"/>
</dbReference>
<name>A0AA42CQ42_9HYPH</name>
<gene>
    <name evidence="2" type="ORF">M8523_24000</name>
</gene>
<protein>
    <submittedName>
        <fullName evidence="2">Transposase</fullName>
    </submittedName>
</protein>
<dbReference type="AlphaFoldDB" id="A0AA42CQ42"/>
<dbReference type="Proteomes" id="UP001165667">
    <property type="component" value="Unassembled WGS sequence"/>
</dbReference>
<dbReference type="PANTHER" id="PTHR37936">
    <property type="entry name" value="TRANSPOSASE INSC FOR INSERTION ELEMENT IS2A-RELATED"/>
    <property type="match status" value="1"/>
</dbReference>
<dbReference type="NCBIfam" id="NF047595">
    <property type="entry name" value="IS66_ISRel24_TnpA"/>
    <property type="match status" value="1"/>
</dbReference>
<dbReference type="EMBL" id="JAMOIM010000020">
    <property type="protein sequence ID" value="MCW6511075.1"/>
    <property type="molecule type" value="Genomic_DNA"/>
</dbReference>
<feature type="compositionally biased region" description="Basic and acidic residues" evidence="1">
    <location>
        <begin position="1"/>
        <end position="10"/>
    </location>
</feature>
<dbReference type="GO" id="GO:0043565">
    <property type="term" value="F:sequence-specific DNA binding"/>
    <property type="evidence" value="ECO:0007669"/>
    <property type="project" value="InterPro"/>
</dbReference>
<dbReference type="InterPro" id="IPR002514">
    <property type="entry name" value="Transposase_8"/>
</dbReference>
<evidence type="ECO:0000313" key="3">
    <source>
        <dbReference type="Proteomes" id="UP001165667"/>
    </source>
</evidence>
<dbReference type="GO" id="GO:0006313">
    <property type="term" value="P:DNA transposition"/>
    <property type="evidence" value="ECO:0007669"/>
    <property type="project" value="InterPro"/>
</dbReference>
<dbReference type="Pfam" id="PF01527">
    <property type="entry name" value="HTH_Tnp_1"/>
    <property type="match status" value="1"/>
</dbReference>
<organism evidence="2 3">
    <name type="scientific">Lichenifustis flavocetrariae</name>
    <dbReference type="NCBI Taxonomy" id="2949735"/>
    <lineage>
        <taxon>Bacteria</taxon>
        <taxon>Pseudomonadati</taxon>
        <taxon>Pseudomonadota</taxon>
        <taxon>Alphaproteobacteria</taxon>
        <taxon>Hyphomicrobiales</taxon>
        <taxon>Lichenihabitantaceae</taxon>
        <taxon>Lichenifustis</taxon>
    </lineage>
</organism>
<feature type="compositionally biased region" description="Basic and acidic residues" evidence="1">
    <location>
        <begin position="19"/>
        <end position="31"/>
    </location>
</feature>
<dbReference type="SUPFAM" id="SSF48295">
    <property type="entry name" value="TrpR-like"/>
    <property type="match status" value="1"/>
</dbReference>
<reference evidence="2" key="1">
    <citation type="submission" date="2022-05" db="EMBL/GenBank/DDBJ databases">
        <authorList>
            <person name="Pankratov T."/>
        </authorList>
    </citation>
    <scope>NUCLEOTIDE SEQUENCE</scope>
    <source>
        <strain evidence="2">BP6-180914</strain>
    </source>
</reference>
<proteinExistence type="predicted"/>
<evidence type="ECO:0000256" key="1">
    <source>
        <dbReference type="SAM" id="MobiDB-lite"/>
    </source>
</evidence>
<feature type="region of interest" description="Disordered" evidence="1">
    <location>
        <begin position="1"/>
        <end position="33"/>
    </location>
</feature>
<comment type="caution">
    <text evidence="2">The sequence shown here is derived from an EMBL/GenBank/DDBJ whole genome shotgun (WGS) entry which is preliminary data.</text>
</comment>
<sequence>MRRDDGHSDEVEGDDLASDDDRQGDPHDAQRVHVGYGVGRRVEVISGVERRRRWAREEKAQITAESFVPGANVSDVARRHGMSLGLLHHWRRLAREAASATAGANTTFVPVLAMEESCEARPSTHGAVIEITLGGACIRVHGPVDGAAL</sequence>